<gene>
    <name evidence="1" type="ORF">DK880_00467</name>
</gene>
<organism evidence="1 2">
    <name type="scientific">Candidatus Cardinium hertigii</name>
    <dbReference type="NCBI Taxonomy" id="247481"/>
    <lineage>
        <taxon>Bacteria</taxon>
        <taxon>Pseudomonadati</taxon>
        <taxon>Bacteroidota</taxon>
        <taxon>Cytophagia</taxon>
        <taxon>Cytophagales</taxon>
        <taxon>Amoebophilaceae</taxon>
        <taxon>Candidatus Cardinium</taxon>
    </lineage>
</organism>
<evidence type="ECO:0000313" key="1">
    <source>
        <dbReference type="EMBL" id="AWN81792.1"/>
    </source>
</evidence>
<keyword evidence="2" id="KW-1185">Reference proteome</keyword>
<evidence type="ECO:0000313" key="2">
    <source>
        <dbReference type="Proteomes" id="UP000245872"/>
    </source>
</evidence>
<reference evidence="1 2" key="1">
    <citation type="submission" date="2018-05" db="EMBL/GenBank/DDBJ databases">
        <title>Candidatus Cardinium hertigii Genome Assembly.</title>
        <authorList>
            <person name="Showmaker K.C."/>
            <person name="Walden K.O."/>
            <person name="Fields C.J."/>
            <person name="Lambert K.N."/>
            <person name="Hudson M.E."/>
        </authorList>
    </citation>
    <scope>NUCLEOTIDE SEQUENCE [LARGE SCALE GENOMIC DNA]</scope>
    <source>
        <strain evidence="2">cHgTN10</strain>
    </source>
</reference>
<dbReference type="EMBL" id="CP029619">
    <property type="protein sequence ID" value="AWN81792.1"/>
    <property type="molecule type" value="Genomic_DNA"/>
</dbReference>
<proteinExistence type="predicted"/>
<dbReference type="Proteomes" id="UP000245872">
    <property type="component" value="Chromosome"/>
</dbReference>
<dbReference type="KEGG" id="cher:DK880_00467"/>
<sequence>MDILMLTYTLSTLGIFKTKPYRGKEAKAIFCL</sequence>
<name>A0A2Z3LC99_9BACT</name>
<dbReference type="AlphaFoldDB" id="A0A2Z3LC99"/>
<accession>A0A2Z3LC99</accession>
<protein>
    <submittedName>
        <fullName evidence="1">Uncharacterized protein</fullName>
    </submittedName>
</protein>